<reference evidence="1 2" key="1">
    <citation type="submission" date="2021-08" db="EMBL/GenBank/DDBJ databases">
        <title>Devosia salina sp. nov., isolated from the South China Sea sediment.</title>
        <authorList>
            <person name="Zhou Z."/>
        </authorList>
    </citation>
    <scope>NUCLEOTIDE SEQUENCE [LARGE SCALE GENOMIC DNA]</scope>
    <source>
        <strain evidence="1 2">SCS-3</strain>
    </source>
</reference>
<dbReference type="CDD" id="cd17242">
    <property type="entry name" value="MobM_relaxase"/>
    <property type="match status" value="1"/>
</dbReference>
<evidence type="ECO:0000313" key="1">
    <source>
        <dbReference type="EMBL" id="QYO75099.1"/>
    </source>
</evidence>
<protein>
    <submittedName>
        <fullName evidence="1">Plasmid recombination protein</fullName>
    </submittedName>
</protein>
<accession>A0ABX8WC22</accession>
<dbReference type="RefSeq" id="WP_220303563.1">
    <property type="nucleotide sequence ID" value="NZ_CP080590.1"/>
</dbReference>
<evidence type="ECO:0000313" key="2">
    <source>
        <dbReference type="Proteomes" id="UP000825799"/>
    </source>
</evidence>
<organism evidence="1 2">
    <name type="scientific">Devosia salina</name>
    <dbReference type="NCBI Taxonomy" id="2860336"/>
    <lineage>
        <taxon>Bacteria</taxon>
        <taxon>Pseudomonadati</taxon>
        <taxon>Pseudomonadota</taxon>
        <taxon>Alphaproteobacteria</taxon>
        <taxon>Hyphomicrobiales</taxon>
        <taxon>Devosiaceae</taxon>
        <taxon>Devosia</taxon>
    </lineage>
</organism>
<proteinExistence type="predicted"/>
<dbReference type="EMBL" id="CP080590">
    <property type="protein sequence ID" value="QYO75099.1"/>
    <property type="molecule type" value="Genomic_DNA"/>
</dbReference>
<keyword evidence="2" id="KW-1185">Reference proteome</keyword>
<dbReference type="Pfam" id="PF01076">
    <property type="entry name" value="Mob_Pre"/>
    <property type="match status" value="1"/>
</dbReference>
<gene>
    <name evidence="1" type="ORF">K1X15_10500</name>
</gene>
<dbReference type="Proteomes" id="UP000825799">
    <property type="component" value="Chromosome"/>
</dbReference>
<dbReference type="Gene3D" id="3.30.930.30">
    <property type="match status" value="1"/>
</dbReference>
<dbReference type="InterPro" id="IPR001668">
    <property type="entry name" value="Mob_Pre"/>
</dbReference>
<sequence length="328" mass="36849">MPNYVIMRVNRLQTKSDLDGGTRHGRREDTGTHFDPERTQFNEHYGAARVVGPVDWAEAVSHSAKRIGAVFRDRASRAAEFFVGASPEYFAPRAHEPHFNMERVRAFRDAVLAAFYERYGNRVVLARLDLDESSPHMTIVVLPVYEKKTRHKTQITVSYRKVFGGGDQTEARANLIRLQDWIAEKLAPIGLVRGVPKKLTGREHLSHHQYARRRRMEDEAREKARIAAEQYAKDLDVRLAEAEGKLIRLKKLEYVALANARKATELLLDGEKAMATASALIRAITESDPHGVAAAVANSHEPELEAWRKALGKLRKKLDAGPDGSNGS</sequence>
<name>A0ABX8WC22_9HYPH</name>